<dbReference type="GO" id="GO:0006741">
    <property type="term" value="P:NADP+ biosynthetic process"/>
    <property type="evidence" value="ECO:0007669"/>
    <property type="project" value="InterPro"/>
</dbReference>
<feature type="compositionally biased region" description="Basic and acidic residues" evidence="6">
    <location>
        <begin position="847"/>
        <end position="857"/>
    </location>
</feature>
<evidence type="ECO:0000256" key="4">
    <source>
        <dbReference type="ARBA" id="ARBA00022857"/>
    </source>
</evidence>
<evidence type="ECO:0000313" key="8">
    <source>
        <dbReference type="Proteomes" id="UP000703269"/>
    </source>
</evidence>
<gene>
    <name evidence="7" type="ORF">PsYK624_136220</name>
</gene>
<feature type="region of interest" description="Disordered" evidence="6">
    <location>
        <begin position="297"/>
        <end position="322"/>
    </location>
</feature>
<dbReference type="Gene3D" id="3.40.50.10330">
    <property type="entry name" value="Probable inorganic polyphosphate/atp-NAD kinase, domain 1"/>
    <property type="match status" value="1"/>
</dbReference>
<dbReference type="InterPro" id="IPR017437">
    <property type="entry name" value="ATP-NAD_kinase_PpnK-typ_C"/>
</dbReference>
<dbReference type="PANTHER" id="PTHR20275">
    <property type="entry name" value="NAD KINASE"/>
    <property type="match status" value="1"/>
</dbReference>
<dbReference type="EMBL" id="BPQB01000071">
    <property type="protein sequence ID" value="GJE97405.1"/>
    <property type="molecule type" value="Genomic_DNA"/>
</dbReference>
<evidence type="ECO:0000313" key="7">
    <source>
        <dbReference type="EMBL" id="GJE97405.1"/>
    </source>
</evidence>
<dbReference type="HAMAP" id="MF_00361">
    <property type="entry name" value="NAD_kinase"/>
    <property type="match status" value="1"/>
</dbReference>
<dbReference type="GO" id="GO:0003951">
    <property type="term" value="F:NAD+ kinase activity"/>
    <property type="evidence" value="ECO:0007669"/>
    <property type="project" value="InterPro"/>
</dbReference>
<accession>A0A9P3LJI1</accession>
<sequence length="907" mass="100357">MFSPAADNETFSTPPQSPMPPTVDRDVNILDRPSLSRRSSRPSSLRIQQALSDLKPDIVIDHQLSPDVHNTVMLTSVRGTTPTTAVPTTRGPAHSVPATSPLAHSLTPNPKSPRPPHVGPDRRASSPMRSPCFVHSQLQGPSFTEWLRGKHQKAQQEARIDGPPKAGDVKLLGEGYPDGTVTEPAYETGWLQHEEDEDETAGSLTKQLAETAVGVREMSKQLGRTRVHSNIQSVLIVTKARDNRLIKLTRELTLYLMLKPGKSGRGMIVYVDNQLKTSRRFDAAGMEKDHPELFIPVPRRRSSSSSSLASMASSTKSDTSMPEGQLRYWTSEMCSRQPHLFDFVVTLGGDGTVLFTSWLFQRIVPPVLPFALGSLGFLTNFDFADHQSVMDNAIDAGIRVNLRMRFTCTVYRAIAPEPGKGRRAIKKGDTGEILMRNLDKCGWEALESGHAGLPEGKCSKDKEIMCYTTRPVESFEVLNDLVVDRGPSPYVSLLELFGDEQHLTTVQADGLTISTPTGSTAYSLSAGGSLVHPEIPAILITPICPHTLSFRPLLLPDTMELRVCVPFNSRSTAWASFDGRGRIELKQGDHIKITASKYPFPTVCSISQSTDWFQSISRTLKWNERERQKSFVVVEESPVKKRHRRRSSSQSTASASAPDEQVVIDDDDDEEDTTEEENEEDEKFDIDDLSSAESSSPHAKASPEQPKDNISPVCQEIGHEKAVEQEADEARSRHRAEIAARAIAQGSPILKRGHRSRSRPGRSGIESGIETPDRFASTQPHPPRLSPRHVQFQSPDMSASSSSASIADQHHTHHMHTMERDATLRGERGARDDIHSPRGMNGSRNRIPRDRDIDSENARTPTASVDARRRRSRDRRGDIDGDAHPRRAFAVWGQDESDSAASDSEPY</sequence>
<feature type="region of interest" description="Disordered" evidence="6">
    <location>
        <begin position="1"/>
        <end position="24"/>
    </location>
</feature>
<feature type="compositionally biased region" description="Low complexity" evidence="6">
    <location>
        <begin position="79"/>
        <end position="93"/>
    </location>
</feature>
<organism evidence="7 8">
    <name type="scientific">Phanerochaete sordida</name>
    <dbReference type="NCBI Taxonomy" id="48140"/>
    <lineage>
        <taxon>Eukaryota</taxon>
        <taxon>Fungi</taxon>
        <taxon>Dikarya</taxon>
        <taxon>Basidiomycota</taxon>
        <taxon>Agaricomycotina</taxon>
        <taxon>Agaricomycetes</taxon>
        <taxon>Polyporales</taxon>
        <taxon>Phanerochaetaceae</taxon>
        <taxon>Phanerochaete</taxon>
    </lineage>
</organism>
<evidence type="ECO:0000256" key="1">
    <source>
        <dbReference type="ARBA" id="ARBA00010995"/>
    </source>
</evidence>
<evidence type="ECO:0000256" key="3">
    <source>
        <dbReference type="ARBA" id="ARBA00022777"/>
    </source>
</evidence>
<feature type="compositionally biased region" description="Low complexity" evidence="6">
    <location>
        <begin position="303"/>
        <end position="317"/>
    </location>
</feature>
<keyword evidence="2" id="KW-0808">Transferase</keyword>
<feature type="compositionally biased region" description="Acidic residues" evidence="6">
    <location>
        <begin position="662"/>
        <end position="690"/>
    </location>
</feature>
<reference evidence="7 8" key="1">
    <citation type="submission" date="2021-08" db="EMBL/GenBank/DDBJ databases">
        <title>Draft Genome Sequence of Phanerochaete sordida strain YK-624.</title>
        <authorList>
            <person name="Mori T."/>
            <person name="Dohra H."/>
            <person name="Suzuki T."/>
            <person name="Kawagishi H."/>
            <person name="Hirai H."/>
        </authorList>
    </citation>
    <scope>NUCLEOTIDE SEQUENCE [LARGE SCALE GENOMIC DNA]</scope>
    <source>
        <strain evidence="7 8">YK-624</strain>
    </source>
</reference>
<keyword evidence="3 7" id="KW-0418">Kinase</keyword>
<dbReference type="InterPro" id="IPR017438">
    <property type="entry name" value="ATP-NAD_kinase_N"/>
</dbReference>
<dbReference type="Pfam" id="PF20143">
    <property type="entry name" value="NAD_kinase_C"/>
    <property type="match status" value="1"/>
</dbReference>
<dbReference type="SUPFAM" id="SSF111331">
    <property type="entry name" value="NAD kinase/diacylglycerol kinase-like"/>
    <property type="match status" value="1"/>
</dbReference>
<dbReference type="InterPro" id="IPR016064">
    <property type="entry name" value="NAD/diacylglycerol_kinase_sf"/>
</dbReference>
<name>A0A9P3LJI1_9APHY</name>
<dbReference type="AlphaFoldDB" id="A0A9P3LJI1"/>
<comment type="similarity">
    <text evidence="1">Belongs to the NAD kinase family.</text>
</comment>
<dbReference type="FunFam" id="2.60.200.30:FF:000004">
    <property type="entry name" value="NAD kinase 2, chloroplastic"/>
    <property type="match status" value="1"/>
</dbReference>
<protein>
    <submittedName>
        <fullName evidence="7">ATP-NAD kinase</fullName>
    </submittedName>
</protein>
<keyword evidence="4" id="KW-0521">NADP</keyword>
<feature type="compositionally biased region" description="Basic and acidic residues" evidence="6">
    <location>
        <begin position="875"/>
        <end position="885"/>
    </location>
</feature>
<evidence type="ECO:0000256" key="2">
    <source>
        <dbReference type="ARBA" id="ARBA00022679"/>
    </source>
</evidence>
<proteinExistence type="inferred from homology"/>
<dbReference type="Gene3D" id="2.60.200.30">
    <property type="entry name" value="Probable inorganic polyphosphate/atp-NAD kinase, domain 2"/>
    <property type="match status" value="1"/>
</dbReference>
<dbReference type="GO" id="GO:0019674">
    <property type="term" value="P:NAD+ metabolic process"/>
    <property type="evidence" value="ECO:0007669"/>
    <property type="project" value="InterPro"/>
</dbReference>
<dbReference type="Proteomes" id="UP000703269">
    <property type="component" value="Unassembled WGS sequence"/>
</dbReference>
<feature type="compositionally biased region" description="Basic and acidic residues" evidence="6">
    <location>
        <begin position="717"/>
        <end position="738"/>
    </location>
</feature>
<dbReference type="OrthoDB" id="24581at2759"/>
<dbReference type="InterPro" id="IPR002504">
    <property type="entry name" value="NADK"/>
</dbReference>
<evidence type="ECO:0000256" key="6">
    <source>
        <dbReference type="SAM" id="MobiDB-lite"/>
    </source>
</evidence>
<feature type="compositionally biased region" description="Low complexity" evidence="6">
    <location>
        <begin position="648"/>
        <end position="661"/>
    </location>
</feature>
<comment type="caution">
    <text evidence="7">The sequence shown here is derived from an EMBL/GenBank/DDBJ whole genome shotgun (WGS) entry which is preliminary data.</text>
</comment>
<feature type="compositionally biased region" description="Basic and acidic residues" evidence="6">
    <location>
        <begin position="816"/>
        <end position="836"/>
    </location>
</feature>
<feature type="region of interest" description="Disordered" evidence="6">
    <location>
        <begin position="79"/>
        <end position="132"/>
    </location>
</feature>
<feature type="compositionally biased region" description="Basic residues" evidence="6">
    <location>
        <begin position="751"/>
        <end position="760"/>
    </location>
</feature>
<keyword evidence="5" id="KW-0520">NAD</keyword>
<evidence type="ECO:0000256" key="5">
    <source>
        <dbReference type="ARBA" id="ARBA00023027"/>
    </source>
</evidence>
<feature type="region of interest" description="Disordered" evidence="6">
    <location>
        <begin position="635"/>
        <end position="907"/>
    </location>
</feature>
<dbReference type="Pfam" id="PF01513">
    <property type="entry name" value="NAD_kinase"/>
    <property type="match status" value="1"/>
</dbReference>
<keyword evidence="8" id="KW-1185">Reference proteome</keyword>
<dbReference type="PANTHER" id="PTHR20275:SF0">
    <property type="entry name" value="NAD KINASE"/>
    <property type="match status" value="1"/>
</dbReference>